<dbReference type="EMBL" id="CP002305">
    <property type="protein sequence ID" value="ADQ17303.1"/>
    <property type="molecule type" value="Genomic_DNA"/>
</dbReference>
<comment type="similarity">
    <text evidence="1 5">Belongs to the GTP cyclohydrolase I type 2/NIF3 family.</text>
</comment>
<dbReference type="Pfam" id="PF01784">
    <property type="entry name" value="DUF34_NIF3"/>
    <property type="match status" value="1"/>
</dbReference>
<dbReference type="PANTHER" id="PTHR13799:SF14">
    <property type="entry name" value="GTP CYCLOHYDROLASE 1 TYPE 2 HOMOLOG"/>
    <property type="match status" value="1"/>
</dbReference>
<dbReference type="Proteomes" id="UP000007435">
    <property type="component" value="Chromosome"/>
</dbReference>
<dbReference type="OrthoDB" id="9792792at2"/>
<dbReference type="InterPro" id="IPR015867">
    <property type="entry name" value="N-reg_PII/ATP_PRibTrfase_C"/>
</dbReference>
<dbReference type="FunFam" id="3.40.1390.30:FF:000001">
    <property type="entry name" value="GTP cyclohydrolase 1 type 2"/>
    <property type="match status" value="1"/>
</dbReference>
<dbReference type="InterPro" id="IPR017221">
    <property type="entry name" value="DUF34/NIF3_bac"/>
</dbReference>
<accession>E4RY92</accession>
<dbReference type="PANTHER" id="PTHR13799">
    <property type="entry name" value="NGG1 INTERACTING FACTOR 3"/>
    <property type="match status" value="1"/>
</dbReference>
<dbReference type="RefSeq" id="WP_013408352.1">
    <property type="nucleotide sequence ID" value="NC_014655.1"/>
</dbReference>
<evidence type="ECO:0000256" key="2">
    <source>
        <dbReference type="ARBA" id="ARBA00011643"/>
    </source>
</evidence>
<evidence type="ECO:0000256" key="3">
    <source>
        <dbReference type="ARBA" id="ARBA00022112"/>
    </source>
</evidence>
<dbReference type="InterPro" id="IPR002678">
    <property type="entry name" value="DUF34/NIF3"/>
</dbReference>
<dbReference type="NCBIfam" id="TIGR00486">
    <property type="entry name" value="YbgI_SA1388"/>
    <property type="match status" value="1"/>
</dbReference>
<dbReference type="GO" id="GO:0005737">
    <property type="term" value="C:cytoplasm"/>
    <property type="evidence" value="ECO:0007669"/>
    <property type="project" value="TreeGrafter"/>
</dbReference>
<evidence type="ECO:0000256" key="4">
    <source>
        <dbReference type="ARBA" id="ARBA00022723"/>
    </source>
</evidence>
<proteinExistence type="inferred from homology"/>
<dbReference type="Gene3D" id="3.40.1390.30">
    <property type="entry name" value="NIF3 (NGG1p interacting factor 3)-like"/>
    <property type="match status" value="1"/>
</dbReference>
<gene>
    <name evidence="7" type="ordered locus">Lbys_1595</name>
</gene>
<evidence type="ECO:0000313" key="7">
    <source>
        <dbReference type="EMBL" id="ADQ17303.1"/>
    </source>
</evidence>
<dbReference type="KEGG" id="lby:Lbys_1595"/>
<dbReference type="GO" id="GO:0046872">
    <property type="term" value="F:metal ion binding"/>
    <property type="evidence" value="ECO:0007669"/>
    <property type="project" value="UniProtKB-UniRule"/>
</dbReference>
<feature type="binding site" evidence="6">
    <location>
        <position position="103"/>
    </location>
    <ligand>
        <name>a divalent metal cation</name>
        <dbReference type="ChEBI" id="CHEBI:60240"/>
        <label>1</label>
    </ligand>
</feature>
<dbReference type="Gene3D" id="3.30.70.120">
    <property type="match status" value="1"/>
</dbReference>
<evidence type="ECO:0000256" key="5">
    <source>
        <dbReference type="PIRNR" id="PIRNR037489"/>
    </source>
</evidence>
<reference key="1">
    <citation type="submission" date="2010-11" db="EMBL/GenBank/DDBJ databases">
        <title>The complete genome of Leadbetterella byssophila DSM 17132.</title>
        <authorList>
            <consortium name="US DOE Joint Genome Institute (JGI-PGF)"/>
            <person name="Lucas S."/>
            <person name="Copeland A."/>
            <person name="Lapidus A."/>
            <person name="Glavina del Rio T."/>
            <person name="Dalin E."/>
            <person name="Tice H."/>
            <person name="Bruce D."/>
            <person name="Goodwin L."/>
            <person name="Pitluck S."/>
            <person name="Kyrpides N."/>
            <person name="Mavromatis K."/>
            <person name="Ivanova N."/>
            <person name="Teshima H."/>
            <person name="Brettin T."/>
            <person name="Detter J.C."/>
            <person name="Han C."/>
            <person name="Tapia R."/>
            <person name="Land M."/>
            <person name="Hauser L."/>
            <person name="Markowitz V."/>
            <person name="Cheng J.-F."/>
            <person name="Hugenholtz P."/>
            <person name="Woyke T."/>
            <person name="Wu D."/>
            <person name="Tindall B."/>
            <person name="Pomrenke H.G."/>
            <person name="Brambilla E."/>
            <person name="Klenk H.-P."/>
            <person name="Eisen J.A."/>
        </authorList>
    </citation>
    <scope>NUCLEOTIDE SEQUENCE [LARGE SCALE GENOMIC DNA]</scope>
    <source>
        <strain>DSM 17132</strain>
    </source>
</reference>
<dbReference type="InterPro" id="IPR036069">
    <property type="entry name" value="DUF34/NIF3_sf"/>
</dbReference>
<feature type="binding site" evidence="6">
    <location>
        <position position="327"/>
    </location>
    <ligand>
        <name>a divalent metal cation</name>
        <dbReference type="ChEBI" id="CHEBI:60240"/>
        <label>1</label>
    </ligand>
</feature>
<keyword evidence="4 5" id="KW-0479">Metal-binding</keyword>
<dbReference type="AlphaFoldDB" id="E4RY92"/>
<dbReference type="HOGENOM" id="CLU_037423_1_0_10"/>
<feature type="binding site" evidence="6">
    <location>
        <position position="331"/>
    </location>
    <ligand>
        <name>a divalent metal cation</name>
        <dbReference type="ChEBI" id="CHEBI:60240"/>
        <label>1</label>
    </ligand>
</feature>
<feature type="binding site" evidence="6">
    <location>
        <position position="64"/>
    </location>
    <ligand>
        <name>a divalent metal cation</name>
        <dbReference type="ChEBI" id="CHEBI:60240"/>
        <label>2</label>
    </ligand>
</feature>
<comment type="subunit">
    <text evidence="2">Homohexamer.</text>
</comment>
<feature type="binding site" evidence="6">
    <location>
        <position position="65"/>
    </location>
    <ligand>
        <name>a divalent metal cation</name>
        <dbReference type="ChEBI" id="CHEBI:60240"/>
        <label>1</label>
    </ligand>
</feature>
<dbReference type="STRING" id="649349.Lbys_1595"/>
<evidence type="ECO:0000256" key="1">
    <source>
        <dbReference type="ARBA" id="ARBA00006964"/>
    </source>
</evidence>
<dbReference type="PIRSF" id="PIRSF037489">
    <property type="entry name" value="UCP037489_NIF3_YqfO"/>
    <property type="match status" value="1"/>
</dbReference>
<protein>
    <recommendedName>
        <fullName evidence="3 5">GTP cyclohydrolase 1 type 2 homolog</fullName>
    </recommendedName>
</protein>
<name>E4RY92_LEAB4</name>
<dbReference type="SUPFAM" id="SSF102705">
    <property type="entry name" value="NIF3 (NGG1p interacting factor 3)-like"/>
    <property type="match status" value="1"/>
</dbReference>
<evidence type="ECO:0000256" key="6">
    <source>
        <dbReference type="PIRSR" id="PIRSR602678-1"/>
    </source>
</evidence>
<reference evidence="7 8" key="2">
    <citation type="journal article" date="2011" name="Stand. Genomic Sci.">
        <title>Complete genome sequence of Leadbetterella byssophila type strain (4M15).</title>
        <authorList>
            <person name="Abt B."/>
            <person name="Teshima H."/>
            <person name="Lucas S."/>
            <person name="Lapidus A."/>
            <person name="Del Rio T.G."/>
            <person name="Nolan M."/>
            <person name="Tice H."/>
            <person name="Cheng J.F."/>
            <person name="Pitluck S."/>
            <person name="Liolios K."/>
            <person name="Pagani I."/>
            <person name="Ivanova N."/>
            <person name="Mavromatis K."/>
            <person name="Pati A."/>
            <person name="Tapia R."/>
            <person name="Han C."/>
            <person name="Goodwin L."/>
            <person name="Chen A."/>
            <person name="Palaniappan K."/>
            <person name="Land M."/>
            <person name="Hauser L."/>
            <person name="Chang Y.J."/>
            <person name="Jeffries C.D."/>
            <person name="Rohde M."/>
            <person name="Goker M."/>
            <person name="Tindall B.J."/>
            <person name="Detter J.C."/>
            <person name="Woyke T."/>
            <person name="Bristow J."/>
            <person name="Eisen J.A."/>
            <person name="Markowitz V."/>
            <person name="Hugenholtz P."/>
            <person name="Klenk H.P."/>
            <person name="Kyrpides N.C."/>
        </authorList>
    </citation>
    <scope>NUCLEOTIDE SEQUENCE [LARGE SCALE GENOMIC DNA]</scope>
    <source>
        <strain evidence="8">DSM 17132 / JCM 16389 / KACC 11308 / NBRC 106382 / 4M15</strain>
    </source>
</reference>
<sequence length="365" mass="40263">MRIQDLSQYLEELAPLAVQEDYDNSGLLVGHPSTEVKGVLISLDVTEEVVQEAIDKGCNLIIAHHPLIFRGLKRINGSNYVERTLLLAIKNDVAIYAIHTNLDNVKGGVNYKIAEKLGLRKVRILAPKSGQLLHLTVFVPQGGSSADVLRALHKAGAGNIGEYKDCSFQVGGVGSFRPGTSANPTIGNIGALEQVEENRIEVILPAYRKSAVLRAMKEAHPYEEVAYYLEPLENLHQEMGSGAFGELESEMNPEDFLAYLKEKMNLKVVRYTPVNKSVKRVAVCGGSGSFLLKTAMAQGADAFVTADFKYHEFFDAEGRVMIADIGHFESEVFTKDLLYEVISKKITNFATCLSEVDTNPINYYF</sequence>
<keyword evidence="8" id="KW-1185">Reference proteome</keyword>
<organism evidence="7 8">
    <name type="scientific">Leadbetterella byssophila (strain DSM 17132 / JCM 16389 / KACC 11308 / NBRC 106382 / 4M15)</name>
    <dbReference type="NCBI Taxonomy" id="649349"/>
    <lineage>
        <taxon>Bacteria</taxon>
        <taxon>Pseudomonadati</taxon>
        <taxon>Bacteroidota</taxon>
        <taxon>Cytophagia</taxon>
        <taxon>Cytophagales</taxon>
        <taxon>Leadbetterellaceae</taxon>
        <taxon>Leadbetterella</taxon>
    </lineage>
</organism>
<evidence type="ECO:0000313" key="8">
    <source>
        <dbReference type="Proteomes" id="UP000007435"/>
    </source>
</evidence>
<dbReference type="eggNOG" id="COG0327">
    <property type="taxonomic scope" value="Bacteria"/>
</dbReference>